<organism evidence="3 4">
    <name type="scientific">Bos mutus</name>
    <name type="common">wild yak</name>
    <dbReference type="NCBI Taxonomy" id="72004"/>
    <lineage>
        <taxon>Eukaryota</taxon>
        <taxon>Metazoa</taxon>
        <taxon>Chordata</taxon>
        <taxon>Craniata</taxon>
        <taxon>Vertebrata</taxon>
        <taxon>Euteleostomi</taxon>
        <taxon>Mammalia</taxon>
        <taxon>Eutheria</taxon>
        <taxon>Laurasiatheria</taxon>
        <taxon>Artiodactyla</taxon>
        <taxon>Ruminantia</taxon>
        <taxon>Pecora</taxon>
        <taxon>Bovidae</taxon>
        <taxon>Bovinae</taxon>
        <taxon>Bos</taxon>
    </lineage>
</organism>
<evidence type="ECO:0000256" key="2">
    <source>
        <dbReference type="SAM" id="Phobius"/>
    </source>
</evidence>
<proteinExistence type="predicted"/>
<name>L8HTG9_9CETA</name>
<keyword evidence="2" id="KW-1133">Transmembrane helix</keyword>
<dbReference type="EMBL" id="JH883377">
    <property type="protein sequence ID" value="ELR46629.1"/>
    <property type="molecule type" value="Genomic_DNA"/>
</dbReference>
<dbReference type="PANTHER" id="PTHR10424">
    <property type="entry name" value="VIRAL ENVELOPE PROTEIN"/>
    <property type="match status" value="1"/>
</dbReference>
<feature type="transmembrane region" description="Helical" evidence="2">
    <location>
        <begin position="300"/>
        <end position="325"/>
    </location>
</feature>
<dbReference type="CDD" id="cd09851">
    <property type="entry name" value="HTLV-1-like_HR1-HR2"/>
    <property type="match status" value="1"/>
</dbReference>
<dbReference type="Gene3D" id="1.10.287.210">
    <property type="match status" value="1"/>
</dbReference>
<feature type="non-terminal residue" evidence="3">
    <location>
        <position position="1"/>
    </location>
</feature>
<reference evidence="3 4" key="1">
    <citation type="journal article" date="2012" name="Nat. Genet.">
        <title>The yak genome and adaptation to life at high altitude.</title>
        <authorList>
            <person name="Qiu Q."/>
            <person name="Zhang G."/>
            <person name="Ma T."/>
            <person name="Qian W."/>
            <person name="Wang J."/>
            <person name="Ye Z."/>
            <person name="Cao C."/>
            <person name="Hu Q."/>
            <person name="Kim J."/>
            <person name="Larkin D.M."/>
            <person name="Auvil L."/>
            <person name="Capitanu B."/>
            <person name="Ma J."/>
            <person name="Lewin H.A."/>
            <person name="Qian X."/>
            <person name="Lang Y."/>
            <person name="Zhou R."/>
            <person name="Wang L."/>
            <person name="Wang K."/>
            <person name="Xia J."/>
            <person name="Liao S."/>
            <person name="Pan S."/>
            <person name="Lu X."/>
            <person name="Hou H."/>
            <person name="Wang Y."/>
            <person name="Zang X."/>
            <person name="Yin Y."/>
            <person name="Ma H."/>
            <person name="Zhang J."/>
            <person name="Wang Z."/>
            <person name="Zhang Y."/>
            <person name="Zhang D."/>
            <person name="Yonezawa T."/>
            <person name="Hasegawa M."/>
            <person name="Zhong Y."/>
            <person name="Liu W."/>
            <person name="Zhang Y."/>
            <person name="Huang Z."/>
            <person name="Zhang S."/>
            <person name="Long R."/>
            <person name="Yang H."/>
            <person name="Wang J."/>
            <person name="Lenstra J.A."/>
            <person name="Cooper D.N."/>
            <person name="Wu Y."/>
            <person name="Wang J."/>
            <person name="Shi P."/>
            <person name="Wang J."/>
            <person name="Liu J."/>
        </authorList>
    </citation>
    <scope>NUCLEOTIDE SEQUENCE [LARGE SCALE GENOMIC DNA]</scope>
    <source>
        <strain evidence="4">yakQH1</strain>
    </source>
</reference>
<dbReference type="PANTHER" id="PTHR10424:SF73">
    <property type="entry name" value="ENDOGENOUS RETROVIRUS GROUP FC1 ENV POLYPROTEIN-RELATED"/>
    <property type="match status" value="1"/>
</dbReference>
<evidence type="ECO:0000256" key="1">
    <source>
        <dbReference type="ARBA" id="ARBA00023157"/>
    </source>
</evidence>
<dbReference type="InterPro" id="IPR018154">
    <property type="entry name" value="TLV/ENV_coat_polyprotein"/>
</dbReference>
<dbReference type="Pfam" id="PF00429">
    <property type="entry name" value="TLV_coat"/>
    <property type="match status" value="1"/>
</dbReference>
<evidence type="ECO:0000313" key="4">
    <source>
        <dbReference type="Proteomes" id="UP000011080"/>
    </source>
</evidence>
<accession>L8HTG9</accession>
<evidence type="ECO:0000313" key="3">
    <source>
        <dbReference type="EMBL" id="ELR46629.1"/>
    </source>
</evidence>
<dbReference type="SUPFAM" id="SSF58069">
    <property type="entry name" value="Virus ectodomain"/>
    <property type="match status" value="1"/>
</dbReference>
<keyword evidence="2" id="KW-0472">Membrane</keyword>
<sequence length="345" mass="38067">FCSGRPKNHIRSSWFLNRAGNSDHCYSLVGVPTPENLTLWWEPKRNTLFLEYKTQDASQHLNPFLNALTAAGFAASGVTVSSQLLKDCPCSIMPRSSCKADGNPVPLWQTCFGAQLKPSHGVYFTCRDKAYLSLPPFWSGTCSLGYVTPHLDLAWSNISLPLLVYTNQRICRAVILTPLFLALGLTAGLAGAAMGRTSLHKFQQLSTDTAVSIEKTVRTLQCLQSQLDSLAAMVLQNRRALDLLTAGQGGTCLYLKEECCFYYNQTGQVQEDIKGLLEQATKIRDLSSTSVWSSLSFPSWLLPFMGPVVTILLGLLFGPCILQLLTKFISSRLQQFQAKLMLLQG</sequence>
<keyword evidence="1" id="KW-1015">Disulfide bond</keyword>
<gene>
    <name evidence="3" type="ORF">M91_15470</name>
</gene>
<dbReference type="Proteomes" id="UP000011080">
    <property type="component" value="Unassembled WGS sequence"/>
</dbReference>
<feature type="non-terminal residue" evidence="3">
    <location>
        <position position="345"/>
    </location>
</feature>
<feature type="transmembrane region" description="Helical" evidence="2">
    <location>
        <begin position="173"/>
        <end position="194"/>
    </location>
</feature>
<protein>
    <submittedName>
        <fullName evidence="3">ERV-FRD provirus ancestral Env polyprotein</fullName>
    </submittedName>
</protein>
<dbReference type="AlphaFoldDB" id="L8HTG9"/>
<keyword evidence="2" id="KW-0812">Transmembrane</keyword>